<evidence type="ECO:0000256" key="5">
    <source>
        <dbReference type="ARBA" id="ARBA00022989"/>
    </source>
</evidence>
<dbReference type="PANTHER" id="PTHR10868">
    <property type="entry name" value="SIGMA 1-TYPE OPIOID RECEPTOR-RELATED"/>
    <property type="match status" value="1"/>
</dbReference>
<evidence type="ECO:0000256" key="1">
    <source>
        <dbReference type="ARBA" id="ARBA00004586"/>
    </source>
</evidence>
<dbReference type="Pfam" id="PF04622">
    <property type="entry name" value="ERG2_Sigma1R"/>
    <property type="match status" value="1"/>
</dbReference>
<dbReference type="GO" id="GO:0005789">
    <property type="term" value="C:endoplasmic reticulum membrane"/>
    <property type="evidence" value="ECO:0007669"/>
    <property type="project" value="UniProtKB-SubCell"/>
</dbReference>
<evidence type="ECO:0000313" key="9">
    <source>
        <dbReference type="Proteomes" id="UP001141552"/>
    </source>
</evidence>
<name>A0A9Q0EZ88_9ROSI</name>
<dbReference type="OrthoDB" id="347124at2759"/>
<keyword evidence="4" id="KW-0256">Endoplasmic reticulum</keyword>
<protein>
    <submittedName>
        <fullName evidence="8">Uncharacterized protein</fullName>
    </submittedName>
</protein>
<evidence type="ECO:0000256" key="7">
    <source>
        <dbReference type="SAM" id="Phobius"/>
    </source>
</evidence>
<dbReference type="AlphaFoldDB" id="A0A9Q0EZ88"/>
<sequence length="350" mass="39071">MKSSNTTTMEERDSNYFPGCRKDANCNCEICLASINATLDLMPLSIQKSSLTKLSSSSRPNLEKTPVSFDSSFVSTPTSSYCPIVESPAAALRSSARLSFDAKKEDEKVECGHRRDFKGVMGTALRLVLCLSLIFAVESGFSWGVSCVFRPVFSADAVKGVAQRSWVAKDLNVRLRFLQNELKGFVAGNKISNCSFVDSVWEINQDGQLLHSRCVLYKSAVEEVSIWGWPLQTAGLLKTGFASRSFTVLSGRVTEWSNGKIGYLTRKAKTSWVQRKWGASVVQLDPSTWILEYRQSSILDNSRLLSAIAELSKYKISQVMKRMNGASWFLSAFEDHYRQFTARDHVKLPT</sequence>
<evidence type="ECO:0000313" key="8">
    <source>
        <dbReference type="EMBL" id="KAJ4822244.1"/>
    </source>
</evidence>
<organism evidence="8 9">
    <name type="scientific">Turnera subulata</name>
    <dbReference type="NCBI Taxonomy" id="218843"/>
    <lineage>
        <taxon>Eukaryota</taxon>
        <taxon>Viridiplantae</taxon>
        <taxon>Streptophyta</taxon>
        <taxon>Embryophyta</taxon>
        <taxon>Tracheophyta</taxon>
        <taxon>Spermatophyta</taxon>
        <taxon>Magnoliopsida</taxon>
        <taxon>eudicotyledons</taxon>
        <taxon>Gunneridae</taxon>
        <taxon>Pentapetalae</taxon>
        <taxon>rosids</taxon>
        <taxon>fabids</taxon>
        <taxon>Malpighiales</taxon>
        <taxon>Passifloraceae</taxon>
        <taxon>Turnera</taxon>
    </lineage>
</organism>
<keyword evidence="5 7" id="KW-1133">Transmembrane helix</keyword>
<comment type="similarity">
    <text evidence="2">Belongs to the ERG2 family.</text>
</comment>
<dbReference type="InterPro" id="IPR006716">
    <property type="entry name" value="ERG2_sigma1_rcpt-like"/>
</dbReference>
<dbReference type="PANTHER" id="PTHR10868:SF1">
    <property type="entry name" value="SIGMA NON-OPIOID INTRACELLULAR RECEPTOR 1"/>
    <property type="match status" value="1"/>
</dbReference>
<reference evidence="8" key="2">
    <citation type="journal article" date="2023" name="Plants (Basel)">
        <title>Annotation of the Turnera subulata (Passifloraceae) Draft Genome Reveals the S-Locus Evolved after the Divergence of Turneroideae from Passifloroideae in a Stepwise Manner.</title>
        <authorList>
            <person name="Henning P.M."/>
            <person name="Roalson E.H."/>
            <person name="Mir W."/>
            <person name="McCubbin A.G."/>
            <person name="Shore J.S."/>
        </authorList>
    </citation>
    <scope>NUCLEOTIDE SEQUENCE</scope>
    <source>
        <strain evidence="8">F60SS</strain>
    </source>
</reference>
<keyword evidence="9" id="KW-1185">Reference proteome</keyword>
<gene>
    <name evidence="8" type="ORF">Tsubulata_035666</name>
</gene>
<comment type="caution">
    <text evidence="8">The sequence shown here is derived from an EMBL/GenBank/DDBJ whole genome shotgun (WGS) entry which is preliminary data.</text>
</comment>
<dbReference type="EMBL" id="JAKUCV010007724">
    <property type="protein sequence ID" value="KAJ4822244.1"/>
    <property type="molecule type" value="Genomic_DNA"/>
</dbReference>
<dbReference type="Proteomes" id="UP001141552">
    <property type="component" value="Unassembled WGS sequence"/>
</dbReference>
<comment type="subcellular location">
    <subcellularLocation>
        <location evidence="1">Endoplasmic reticulum membrane</location>
    </subcellularLocation>
</comment>
<evidence type="ECO:0000256" key="3">
    <source>
        <dbReference type="ARBA" id="ARBA00022692"/>
    </source>
</evidence>
<keyword evidence="3 7" id="KW-0812">Transmembrane</keyword>
<feature type="transmembrane region" description="Helical" evidence="7">
    <location>
        <begin position="124"/>
        <end position="145"/>
    </location>
</feature>
<keyword evidence="6 7" id="KW-0472">Membrane</keyword>
<proteinExistence type="inferred from homology"/>
<evidence type="ECO:0000256" key="4">
    <source>
        <dbReference type="ARBA" id="ARBA00022824"/>
    </source>
</evidence>
<accession>A0A9Q0EZ88</accession>
<reference evidence="8" key="1">
    <citation type="submission" date="2022-02" db="EMBL/GenBank/DDBJ databases">
        <authorList>
            <person name="Henning P.M."/>
            <person name="McCubbin A.G."/>
            <person name="Shore J.S."/>
        </authorList>
    </citation>
    <scope>NUCLEOTIDE SEQUENCE</scope>
    <source>
        <strain evidence="8">F60SS</strain>
        <tissue evidence="8">Leaves</tissue>
    </source>
</reference>
<evidence type="ECO:0000256" key="2">
    <source>
        <dbReference type="ARBA" id="ARBA00007141"/>
    </source>
</evidence>
<evidence type="ECO:0000256" key="6">
    <source>
        <dbReference type="ARBA" id="ARBA00023136"/>
    </source>
</evidence>